<dbReference type="GO" id="GO:0070636">
    <property type="term" value="F:nicotinic acid riboside hydrolase activity"/>
    <property type="evidence" value="ECO:0007669"/>
    <property type="project" value="EnsemblFungi"/>
</dbReference>
<evidence type="ECO:0000259" key="4">
    <source>
        <dbReference type="Pfam" id="PF01156"/>
    </source>
</evidence>
<dbReference type="PANTHER" id="PTHR12304">
    <property type="entry name" value="INOSINE-URIDINE PREFERRING NUCLEOSIDE HYDROLASE"/>
    <property type="match status" value="1"/>
</dbReference>
<accession>A3LVV3</accession>
<organism evidence="5 6">
    <name type="scientific">Scheffersomyces stipitis (strain ATCC 58785 / CBS 6054 / NBRC 10063 / NRRL Y-11545)</name>
    <name type="common">Yeast</name>
    <name type="synonym">Pichia stipitis</name>
    <dbReference type="NCBI Taxonomy" id="322104"/>
    <lineage>
        <taxon>Eukaryota</taxon>
        <taxon>Fungi</taxon>
        <taxon>Dikarya</taxon>
        <taxon>Ascomycota</taxon>
        <taxon>Saccharomycotina</taxon>
        <taxon>Pichiomycetes</taxon>
        <taxon>Debaryomycetaceae</taxon>
        <taxon>Scheffersomyces</taxon>
    </lineage>
</organism>
<dbReference type="InterPro" id="IPR001910">
    <property type="entry name" value="Inosine/uridine_hydrolase_dom"/>
</dbReference>
<dbReference type="InterPro" id="IPR023186">
    <property type="entry name" value="IUNH"/>
</dbReference>
<dbReference type="EC" id="3.2.2.3" evidence="5"/>
<dbReference type="RefSeq" id="XP_001384876.2">
    <property type="nucleotide sequence ID" value="XM_001384839.1"/>
</dbReference>
<dbReference type="GeneID" id="4839250"/>
<dbReference type="InterPro" id="IPR036452">
    <property type="entry name" value="Ribo_hydro-like"/>
</dbReference>
<comment type="similarity">
    <text evidence="1">Belongs to the IUNH family.</text>
</comment>
<dbReference type="Pfam" id="PF01156">
    <property type="entry name" value="IU_nuc_hydro"/>
    <property type="match status" value="1"/>
</dbReference>
<dbReference type="Proteomes" id="UP000002258">
    <property type="component" value="Chromosome 5"/>
</dbReference>
<dbReference type="OrthoDB" id="432381at2759"/>
<dbReference type="HOGENOM" id="CLU_036838_2_0_1"/>
<dbReference type="GO" id="GO:0008655">
    <property type="term" value="P:pyrimidine-containing compound salvage"/>
    <property type="evidence" value="ECO:0007669"/>
    <property type="project" value="EnsemblFungi"/>
</dbReference>
<dbReference type="PANTHER" id="PTHR12304:SF4">
    <property type="entry name" value="URIDINE NUCLEOSIDASE"/>
    <property type="match status" value="1"/>
</dbReference>
<dbReference type="GO" id="GO:0019358">
    <property type="term" value="P:nicotinate nucleotide salvage"/>
    <property type="evidence" value="ECO:0007669"/>
    <property type="project" value="EnsemblFungi"/>
</dbReference>
<dbReference type="GO" id="GO:0070635">
    <property type="term" value="F:nicotinamide riboside hydrolase activity"/>
    <property type="evidence" value="ECO:0007669"/>
    <property type="project" value="EnsemblFungi"/>
</dbReference>
<dbReference type="InParanoid" id="A3LVV3"/>
<dbReference type="GO" id="GO:0006216">
    <property type="term" value="P:cytidine catabolic process"/>
    <property type="evidence" value="ECO:0007669"/>
    <property type="project" value="EnsemblFungi"/>
</dbReference>
<dbReference type="GO" id="GO:0034355">
    <property type="term" value="P:NAD+ biosynthetic process via the salvage pathway"/>
    <property type="evidence" value="ECO:0007669"/>
    <property type="project" value="EnsemblFungi"/>
</dbReference>
<dbReference type="GO" id="GO:0006218">
    <property type="term" value="P:uridine catabolic process"/>
    <property type="evidence" value="ECO:0007669"/>
    <property type="project" value="EnsemblFungi"/>
</dbReference>
<evidence type="ECO:0000313" key="6">
    <source>
        <dbReference type="Proteomes" id="UP000002258"/>
    </source>
</evidence>
<dbReference type="GO" id="GO:0008477">
    <property type="term" value="F:purine nucleosidase activity"/>
    <property type="evidence" value="ECO:0007669"/>
    <property type="project" value="TreeGrafter"/>
</dbReference>
<evidence type="ECO:0000313" key="5">
    <source>
        <dbReference type="EMBL" id="ABN66847.2"/>
    </source>
</evidence>
<dbReference type="Gene3D" id="3.90.245.10">
    <property type="entry name" value="Ribonucleoside hydrolase-like"/>
    <property type="match status" value="1"/>
</dbReference>
<name>A3LVV3_PICST</name>
<dbReference type="eggNOG" id="KOG2938">
    <property type="taxonomic scope" value="Eukaryota"/>
</dbReference>
<evidence type="ECO:0000256" key="3">
    <source>
        <dbReference type="ARBA" id="ARBA00023295"/>
    </source>
</evidence>
<reference evidence="5 6" key="1">
    <citation type="journal article" date="2007" name="Nat. Biotechnol.">
        <title>Genome sequence of the lignocellulose-bioconverting and xylose-fermenting yeast Pichia stipitis.</title>
        <authorList>
            <person name="Jeffries T.W."/>
            <person name="Grigoriev I.V."/>
            <person name="Grimwood J."/>
            <person name="Laplaza J.M."/>
            <person name="Aerts A."/>
            <person name="Salamov A."/>
            <person name="Schmutz J."/>
            <person name="Lindquist E."/>
            <person name="Dehal P."/>
            <person name="Shapiro H."/>
            <person name="Jin Y.S."/>
            <person name="Passoth V."/>
            <person name="Richardson P.M."/>
        </authorList>
    </citation>
    <scope>NUCLEOTIDE SEQUENCE [LARGE SCALE GENOMIC DNA]</scope>
    <source>
        <strain evidence="6">ATCC 58785 / CBS 6054 / NBRC 10063 / NRRL Y-11545</strain>
    </source>
</reference>
<feature type="domain" description="Inosine/uridine-preferring nucleoside hydrolase" evidence="4">
    <location>
        <begin position="9"/>
        <end position="323"/>
    </location>
</feature>
<proteinExistence type="inferred from homology"/>
<dbReference type="GO" id="GO:0006152">
    <property type="term" value="P:purine nucleoside catabolic process"/>
    <property type="evidence" value="ECO:0007669"/>
    <property type="project" value="TreeGrafter"/>
</dbReference>
<dbReference type="EMBL" id="CP000499">
    <property type="protein sequence ID" value="ABN66847.2"/>
    <property type="molecule type" value="Genomic_DNA"/>
</dbReference>
<dbReference type="SUPFAM" id="SSF53590">
    <property type="entry name" value="Nucleoside hydrolase"/>
    <property type="match status" value="1"/>
</dbReference>
<gene>
    <name evidence="5" type="primary">URH1</name>
    <name evidence="5" type="ORF">PICST_60105</name>
</gene>
<dbReference type="CDD" id="cd02651">
    <property type="entry name" value="nuc_hydro_IU_UC_XIUA"/>
    <property type="match status" value="1"/>
</dbReference>
<dbReference type="GO" id="GO:0005829">
    <property type="term" value="C:cytosol"/>
    <property type="evidence" value="ECO:0007669"/>
    <property type="project" value="TreeGrafter"/>
</dbReference>
<keyword evidence="6" id="KW-1185">Reference proteome</keyword>
<dbReference type="STRING" id="322104.A3LVV3"/>
<dbReference type="AlphaFoldDB" id="A3LVV3"/>
<keyword evidence="2 5" id="KW-0378">Hydrolase</keyword>
<dbReference type="OMA" id="WVGVETK"/>
<dbReference type="GO" id="GO:0045437">
    <property type="term" value="F:uridine nucleosidase activity"/>
    <property type="evidence" value="ECO:0007669"/>
    <property type="project" value="UniProtKB-EC"/>
</dbReference>
<evidence type="ECO:0000256" key="1">
    <source>
        <dbReference type="ARBA" id="ARBA00009176"/>
    </source>
</evidence>
<sequence>MTVGEKIPIWLDCDPGNDDAFAILLALFDPRFELLGISTVHGNAPLSYTTHNALSLLDSLGVEPGTVKVYAGSETPLVNAPQSAPEIHGTTGIGGVEFPEVTKNKVATDVGYLEAMKQAILSHENELCLVCTGTLTNVSKLITECPAIIPKIRYVSIMGGAFNLGNVTPYAEFNFYADPHAAKHVLAELGPKIILSPLNITHKATATESIRNQMYDSEDPHRNSDIRNMFYSILMFFSHSYIKKYGITEGPPVHDPLALYCLLPFLQQDKDYKYKYLRRKVSVITEGEHSGESILLNGNSDSSVEEEDGVYIGQDIDVDQFWRTVLRAVNVADVTIKQEINGAQKVMV</sequence>
<keyword evidence="3 5" id="KW-0326">Glycosidase</keyword>
<protein>
    <submittedName>
        <fullName evidence="5">Uridine nucleosidase (Uridine ribohydrolase)</fullName>
        <ecNumber evidence="5">3.2.2.3</ecNumber>
    </submittedName>
</protein>
<dbReference type="FunCoup" id="A3LVV3">
    <property type="interactions" value="205"/>
</dbReference>
<dbReference type="KEGG" id="pic:PICST_60105"/>
<evidence type="ECO:0000256" key="2">
    <source>
        <dbReference type="ARBA" id="ARBA00022801"/>
    </source>
</evidence>